<organism evidence="1 2">
    <name type="scientific">Ambrosiozyma monospora</name>
    <name type="common">Yeast</name>
    <name type="synonym">Endomycopsis monosporus</name>
    <dbReference type="NCBI Taxonomy" id="43982"/>
    <lineage>
        <taxon>Eukaryota</taxon>
        <taxon>Fungi</taxon>
        <taxon>Dikarya</taxon>
        <taxon>Ascomycota</taxon>
        <taxon>Saccharomycotina</taxon>
        <taxon>Pichiomycetes</taxon>
        <taxon>Pichiales</taxon>
        <taxon>Pichiaceae</taxon>
        <taxon>Ambrosiozyma</taxon>
    </lineage>
</organism>
<name>A0ACB5STQ6_AMBMO</name>
<proteinExistence type="predicted"/>
<keyword evidence="2" id="KW-1185">Reference proteome</keyword>
<protein>
    <submittedName>
        <fullName evidence="1">Unnamed protein product</fullName>
    </submittedName>
</protein>
<dbReference type="Proteomes" id="UP001165064">
    <property type="component" value="Unassembled WGS sequence"/>
</dbReference>
<dbReference type="EMBL" id="BSXS01000353">
    <property type="protein sequence ID" value="GME72136.1"/>
    <property type="molecule type" value="Genomic_DNA"/>
</dbReference>
<evidence type="ECO:0000313" key="2">
    <source>
        <dbReference type="Proteomes" id="UP001165064"/>
    </source>
</evidence>
<sequence length="789" mass="88486">MVATIQKPAPSFEKTAVVDGVFEEISLDQYKGKWVLLAFIPLAFTFVCPTEIIAYSEAIKKFTDKDAQVLFASTDSEYSLLAWTNTKRADGGLGPVNIPLIADTNHSLSKDYGVLLEGAGIALRGIFLIDPKGTLRQITINDLPVGRSVDESLRLLEAFQFTDKYGEVCPANWTAGSDTIVPEVDGSKNRPSSISLLLKTQHLILNPDHLQDLQMPIEGESLTKVLATVPFEIQCIIIKNVIIRFLTQSNTSMIYKGPLTHLTALFGFHPTLDVILDSVIPDLMFDRDSVFGSPNFEKFADFILSRSIKIRLTSPSHSLVEGNFRCTEILEFGCQELKMNLSSYAYSEYKNELKFATSLIYEAPWIEETSLPINFTQLHCLKNIEFVLTSTYHRNLGFLDEMMNDLKLWCGAESSRVDEKSLVVSIDVSSRSADGLIGLLTHLADLNVDGWFKMKIVKLPGHRGFASLPTLRCVHNLANKMAHTSLKFKLPLDDSGIEGLVQIDTVHLPKIGISNASIVTLSITWLVEKLNVSFSNIPSLKRLTLMDCKLSYKCMNSLPNTIISLVLWFVELDECPEDIEICLPKNLLSLDMTGLFHQLRVFESSNINCLSDLTDISLSLAKATETSREEHKDVICSQLKSFINSFPPSLKIFSFTNDCTLRESYENDIMRPEHLALNTLPCLDKFSFSSESPSTNLDLSTLPSSHDLQLNDDFKSFSGEFSSTLEYLSVDLCSYDLSFHDFWKQFISPLNKLILFRAKINEDQIDFRGLSFPADIYSIDLILIMSITF</sequence>
<evidence type="ECO:0000313" key="1">
    <source>
        <dbReference type="EMBL" id="GME72136.1"/>
    </source>
</evidence>
<reference evidence="1" key="1">
    <citation type="submission" date="2023-04" db="EMBL/GenBank/DDBJ databases">
        <title>Ambrosiozyma monospora NBRC 10751.</title>
        <authorList>
            <person name="Ichikawa N."/>
            <person name="Sato H."/>
            <person name="Tonouchi N."/>
        </authorList>
    </citation>
    <scope>NUCLEOTIDE SEQUENCE</scope>
    <source>
        <strain evidence="1">NBRC 10751</strain>
    </source>
</reference>
<gene>
    <name evidence="1" type="ORF">Amon02_000086200</name>
</gene>
<accession>A0ACB5STQ6</accession>
<comment type="caution">
    <text evidence="1">The sequence shown here is derived from an EMBL/GenBank/DDBJ whole genome shotgun (WGS) entry which is preliminary data.</text>
</comment>